<evidence type="ECO:0000313" key="1">
    <source>
        <dbReference type="EMBL" id="QDH21605.1"/>
    </source>
</evidence>
<sequence length="224" mass="25917">MSMKINLCYLSNESLKVLLENSLTALFECGWTYNVHLLGYCSYWTDGPIWDFGESENFEETITDKKLNLNRIKALIAKVSDFYSPSIILGIEINGNIVSGNLNIVEEDGEWKQICFTIDRDNILDRVPGYIQNKNKDFIYKIFLSMSDYIDPCYGLCGTELEGVTLKKEKDDFRKMRIADAAFFSRRLNIDSAKFFNGSEKFLEINSLKGFILKRKINFMELYS</sequence>
<gene>
    <name evidence="1" type="ORF">FFV09_12580</name>
</gene>
<evidence type="ECO:0000313" key="2">
    <source>
        <dbReference type="Proteomes" id="UP000316968"/>
    </source>
</evidence>
<accession>A0A4Y6V013</accession>
<organism evidence="1 2">
    <name type="scientific">Saccharibacillus brassicae</name>
    <dbReference type="NCBI Taxonomy" id="2583377"/>
    <lineage>
        <taxon>Bacteria</taxon>
        <taxon>Bacillati</taxon>
        <taxon>Bacillota</taxon>
        <taxon>Bacilli</taxon>
        <taxon>Bacillales</taxon>
        <taxon>Paenibacillaceae</taxon>
        <taxon>Saccharibacillus</taxon>
    </lineage>
</organism>
<dbReference type="EMBL" id="CP041217">
    <property type="protein sequence ID" value="QDH21605.1"/>
    <property type="molecule type" value="Genomic_DNA"/>
</dbReference>
<reference evidence="1 2" key="1">
    <citation type="submission" date="2019-06" db="EMBL/GenBank/DDBJ databases">
        <title>Saccharibacillus brassicae sp. nov., an endophytic bacterium isolated from Chinese cabbage seeds (Brassica pekinensis).</title>
        <authorList>
            <person name="Jiang L."/>
            <person name="Lee J."/>
            <person name="Kim S.W."/>
        </authorList>
    </citation>
    <scope>NUCLEOTIDE SEQUENCE [LARGE SCALE GENOMIC DNA]</scope>
    <source>
        <strain evidence="2">KCTC 43072 / ATSA2</strain>
    </source>
</reference>
<dbReference type="KEGG" id="saca:FFV09_12580"/>
<keyword evidence="2" id="KW-1185">Reference proteome</keyword>
<dbReference type="Proteomes" id="UP000316968">
    <property type="component" value="Chromosome"/>
</dbReference>
<dbReference type="AlphaFoldDB" id="A0A4Y6V013"/>
<protein>
    <submittedName>
        <fullName evidence="1">Uncharacterized protein</fullName>
    </submittedName>
</protein>
<dbReference type="RefSeq" id="WP_141448150.1">
    <property type="nucleotide sequence ID" value="NZ_CP041217.1"/>
</dbReference>
<dbReference type="OrthoDB" id="9899295at2"/>
<name>A0A4Y6V013_SACBS</name>
<proteinExistence type="predicted"/>